<dbReference type="Proteomes" id="UP000272706">
    <property type="component" value="Unassembled WGS sequence"/>
</dbReference>
<protein>
    <submittedName>
        <fullName evidence="3">Conjugal transfer protein TraA</fullName>
    </submittedName>
</protein>
<name>A0A3A5KAL5_9HYPH</name>
<feature type="compositionally biased region" description="Basic and acidic residues" evidence="1">
    <location>
        <begin position="790"/>
        <end position="812"/>
    </location>
</feature>
<gene>
    <name evidence="3" type="ORF">D3227_26900</name>
</gene>
<keyword evidence="4" id="KW-1185">Reference proteome</keyword>
<feature type="compositionally biased region" description="Basic and acidic residues" evidence="1">
    <location>
        <begin position="729"/>
        <end position="750"/>
    </location>
</feature>
<evidence type="ECO:0000259" key="2">
    <source>
        <dbReference type="Pfam" id="PF03432"/>
    </source>
</evidence>
<feature type="region of interest" description="Disordered" evidence="1">
    <location>
        <begin position="599"/>
        <end position="619"/>
    </location>
</feature>
<evidence type="ECO:0000313" key="4">
    <source>
        <dbReference type="Proteomes" id="UP000272706"/>
    </source>
</evidence>
<feature type="compositionally biased region" description="Basic and acidic residues" evidence="1">
    <location>
        <begin position="705"/>
        <end position="717"/>
    </location>
</feature>
<dbReference type="EMBL" id="QZWZ01000026">
    <property type="protein sequence ID" value="RJT32643.1"/>
    <property type="molecule type" value="Genomic_DNA"/>
</dbReference>
<sequence>MEIFFGAFTSEWQQRRAALLHELSLGPKRRSSAEDEMKRRLKAMAELGGGGAGSGGGSQPKMRRPAAKPIFAAETRAAAVSRPIEARLAAVAQGSQPAVVKMASYGAGARVGAMLNYVSRGGELAVENENGERISSLEDLARLRGDWNHLFQNRAESRDIGSFTVEIATAAVSSDEAMHELVRNSLTSAFADRRYAYAVTRQADGAVMVQGAVVLRSGQGERLTGDDKAASIIQARYDASAAAQDVAARFSFQGYGNGVEYGASKLRSLVERHDGDVRDDRGQIVGDDKRAGDLVQKEWRGDLHSRKGRDVMHLIMSARAGTNVEAFENAARDFLAEQFAGHRYVFAMHDPANDPKEEGDGGKRPHVHAHAIITMRSESGDRIETTPQVFREWRATMAQMARAHGIAMEMTDRREFASPPAFTRNQVRPVSREGRTEHVGTSEAAQGRYDAKRGGRRSLAKAERSFEYAIKATQSWQKIALASGDRRVVAYAEQQRDHLTASLSAGQAEASVNVVHADFGSKFRANLVTLQKVVLEGQEMRETTRAEFEAYEKKVETALFRLERSVGPDERGDFDEVASVAREHVNGRRELMELYAMKGQAQAEQGTATERDERRDDANEQWDAAVAKHGKAVVEAVNDVLVDIETSREGLDRIEAGELSNDPRVFRADIERGLARAAELAVQGNTYMREVAEKDPELKRAIEAAEQTQERPAEEQGKTPANVDAVTEQQRDPRPEEAERRPDEPAEQAHELASTVDATNRLQDKLNRDKEAAQRGGETTRTDPAQQHIPRLEELEREELERRERDRDDRDR</sequence>
<evidence type="ECO:0000313" key="3">
    <source>
        <dbReference type="EMBL" id="RJT32643.1"/>
    </source>
</evidence>
<dbReference type="RefSeq" id="WP_120017291.1">
    <property type="nucleotide sequence ID" value="NZ_QZWZ01000026.1"/>
</dbReference>
<feature type="compositionally biased region" description="Basic and acidic residues" evidence="1">
    <location>
        <begin position="430"/>
        <end position="440"/>
    </location>
</feature>
<proteinExistence type="predicted"/>
<feature type="domain" description="MobA/VirD2-like nuclease" evidence="2">
    <location>
        <begin position="303"/>
        <end position="406"/>
    </location>
</feature>
<dbReference type="InterPro" id="IPR005094">
    <property type="entry name" value="Endonuclease_MobA/VirD2"/>
</dbReference>
<organism evidence="3 4">
    <name type="scientific">Mesorhizobium waimense</name>
    <dbReference type="NCBI Taxonomy" id="1300307"/>
    <lineage>
        <taxon>Bacteria</taxon>
        <taxon>Pseudomonadati</taxon>
        <taxon>Pseudomonadota</taxon>
        <taxon>Alphaproteobacteria</taxon>
        <taxon>Hyphomicrobiales</taxon>
        <taxon>Phyllobacteriaceae</taxon>
        <taxon>Mesorhizobium</taxon>
    </lineage>
</organism>
<feature type="compositionally biased region" description="Basic and acidic residues" evidence="1">
    <location>
        <begin position="609"/>
        <end position="618"/>
    </location>
</feature>
<feature type="compositionally biased region" description="Basic and acidic residues" evidence="1">
    <location>
        <begin position="762"/>
        <end position="781"/>
    </location>
</feature>
<accession>A0A3A5KAL5</accession>
<feature type="region of interest" description="Disordered" evidence="1">
    <location>
        <begin position="427"/>
        <end position="456"/>
    </location>
</feature>
<feature type="region of interest" description="Disordered" evidence="1">
    <location>
        <begin position="705"/>
        <end position="812"/>
    </location>
</feature>
<comment type="caution">
    <text evidence="3">The sequence shown here is derived from an EMBL/GenBank/DDBJ whole genome shotgun (WGS) entry which is preliminary data.</text>
</comment>
<dbReference type="OrthoDB" id="7199783at2"/>
<evidence type="ECO:0000256" key="1">
    <source>
        <dbReference type="SAM" id="MobiDB-lite"/>
    </source>
</evidence>
<dbReference type="AlphaFoldDB" id="A0A3A5KAL5"/>
<dbReference type="Pfam" id="PF03432">
    <property type="entry name" value="Relaxase"/>
    <property type="match status" value="1"/>
</dbReference>
<reference evidence="3 4" key="1">
    <citation type="submission" date="2018-09" db="EMBL/GenBank/DDBJ databases">
        <title>Mesorhizobium carmichaelinearum sp. nov. isolated from Carmichaelinea spp. root nodules in New Zealand.</title>
        <authorList>
            <person name="De Meyer S.E."/>
        </authorList>
    </citation>
    <scope>NUCLEOTIDE SEQUENCE [LARGE SCALE GENOMIC DNA]</scope>
    <source>
        <strain evidence="3 4">ICMP19557</strain>
    </source>
</reference>